<sequence length="86" mass="9266">MLLGVEYVADQETHRPFPRSMRVCETITDRAFANGLVTCPISGVADGVEGDATVFKPPLTTPSEDVAEMLDILRETIGEVAKELSG</sequence>
<dbReference type="PANTHER" id="PTHR43094">
    <property type="entry name" value="AMINOTRANSFERASE"/>
    <property type="match status" value="1"/>
</dbReference>
<accession>X1NX37</accession>
<dbReference type="PANTHER" id="PTHR43094:SF1">
    <property type="entry name" value="AMINOTRANSFERASE CLASS-III"/>
    <property type="match status" value="1"/>
</dbReference>
<dbReference type="Gene3D" id="3.90.1150.10">
    <property type="entry name" value="Aspartate Aminotransferase, domain 1"/>
    <property type="match status" value="1"/>
</dbReference>
<dbReference type="AlphaFoldDB" id="X1NX37"/>
<reference evidence="2" key="1">
    <citation type="journal article" date="2014" name="Front. Microbiol.">
        <title>High frequency of phylogenetically diverse reductive dehalogenase-homologous genes in deep subseafloor sedimentary metagenomes.</title>
        <authorList>
            <person name="Kawai M."/>
            <person name="Futagami T."/>
            <person name="Toyoda A."/>
            <person name="Takaki Y."/>
            <person name="Nishi S."/>
            <person name="Hori S."/>
            <person name="Arai W."/>
            <person name="Tsubouchi T."/>
            <person name="Morono Y."/>
            <person name="Uchiyama I."/>
            <person name="Ito T."/>
            <person name="Fujiyama A."/>
            <person name="Inagaki F."/>
            <person name="Takami H."/>
        </authorList>
    </citation>
    <scope>NUCLEOTIDE SEQUENCE</scope>
    <source>
        <strain evidence="2">Expedition CK06-06</strain>
    </source>
</reference>
<dbReference type="InterPro" id="IPR015424">
    <property type="entry name" value="PyrdxlP-dep_Trfase"/>
</dbReference>
<proteinExistence type="inferred from homology"/>
<gene>
    <name evidence="2" type="ORF">S06H3_49381</name>
</gene>
<protein>
    <submittedName>
        <fullName evidence="2">Uncharacterized protein</fullName>
    </submittedName>
</protein>
<comment type="caution">
    <text evidence="2">The sequence shown here is derived from an EMBL/GenBank/DDBJ whole genome shotgun (WGS) entry which is preliminary data.</text>
</comment>
<comment type="similarity">
    <text evidence="1">Belongs to the class-III pyridoxal-phosphate-dependent aminotransferase family.</text>
</comment>
<organism evidence="2">
    <name type="scientific">marine sediment metagenome</name>
    <dbReference type="NCBI Taxonomy" id="412755"/>
    <lineage>
        <taxon>unclassified sequences</taxon>
        <taxon>metagenomes</taxon>
        <taxon>ecological metagenomes</taxon>
    </lineage>
</organism>
<dbReference type="InterPro" id="IPR015422">
    <property type="entry name" value="PyrdxlP-dep_Trfase_small"/>
</dbReference>
<dbReference type="EMBL" id="BARV01031180">
    <property type="protein sequence ID" value="GAI34786.1"/>
    <property type="molecule type" value="Genomic_DNA"/>
</dbReference>
<evidence type="ECO:0000256" key="1">
    <source>
        <dbReference type="ARBA" id="ARBA00008954"/>
    </source>
</evidence>
<name>X1NX37_9ZZZZ</name>
<evidence type="ECO:0000313" key="2">
    <source>
        <dbReference type="EMBL" id="GAI34786.1"/>
    </source>
</evidence>
<dbReference type="SUPFAM" id="SSF53383">
    <property type="entry name" value="PLP-dependent transferases"/>
    <property type="match status" value="1"/>
</dbReference>